<evidence type="ECO:0000313" key="2">
    <source>
        <dbReference type="EMBL" id="SKB29545.1"/>
    </source>
</evidence>
<reference evidence="3" key="1">
    <citation type="submission" date="2017-02" db="EMBL/GenBank/DDBJ databases">
        <authorList>
            <person name="Varghese N."/>
            <person name="Submissions S."/>
        </authorList>
    </citation>
    <scope>NUCLEOTIDE SEQUENCE [LARGE SCALE GENOMIC DNA]</scope>
    <source>
        <strain evidence="3">R11H</strain>
    </source>
</reference>
<dbReference type="EMBL" id="FUYP01000002">
    <property type="protein sequence ID" value="SKB29545.1"/>
    <property type="molecule type" value="Genomic_DNA"/>
</dbReference>
<proteinExistence type="predicted"/>
<dbReference type="AlphaFoldDB" id="A0A1T5A3T4"/>
<gene>
    <name evidence="2" type="ORF">SAMN06295937_1002182</name>
</gene>
<accession>A0A1T5A3T4</accession>
<name>A0A1T5A3T4_9SPHN</name>
<dbReference type="Proteomes" id="UP000190044">
    <property type="component" value="Unassembled WGS sequence"/>
</dbReference>
<organism evidence="2 3">
    <name type="scientific">Sphingopyxis flava</name>
    <dbReference type="NCBI Taxonomy" id="1507287"/>
    <lineage>
        <taxon>Bacteria</taxon>
        <taxon>Pseudomonadati</taxon>
        <taxon>Pseudomonadota</taxon>
        <taxon>Alphaproteobacteria</taxon>
        <taxon>Sphingomonadales</taxon>
        <taxon>Sphingomonadaceae</taxon>
        <taxon>Sphingopyxis</taxon>
    </lineage>
</organism>
<evidence type="ECO:0000256" key="1">
    <source>
        <dbReference type="SAM" id="Phobius"/>
    </source>
</evidence>
<keyword evidence="1" id="KW-0472">Membrane</keyword>
<evidence type="ECO:0000313" key="3">
    <source>
        <dbReference type="Proteomes" id="UP000190044"/>
    </source>
</evidence>
<protein>
    <submittedName>
        <fullName evidence="2">Uncharacterized protein</fullName>
    </submittedName>
</protein>
<keyword evidence="1" id="KW-1133">Transmembrane helix</keyword>
<feature type="transmembrane region" description="Helical" evidence="1">
    <location>
        <begin position="6"/>
        <end position="25"/>
    </location>
</feature>
<keyword evidence="1" id="KW-0812">Transmembrane</keyword>
<sequence length="56" mass="6402">MGGSGIVWVMTCVCGVAVRITRFVVTTRRTRLTLRFAAWRLRTTFLVQGWHEGAFE</sequence>
<keyword evidence="3" id="KW-1185">Reference proteome</keyword>